<keyword evidence="5" id="KW-1185">Reference proteome</keyword>
<dbReference type="InterPro" id="IPR011021">
    <property type="entry name" value="Arrestin-like_N"/>
</dbReference>
<feature type="domain" description="Arrestin C-terminal-like" evidence="3">
    <location>
        <begin position="180"/>
        <end position="310"/>
    </location>
</feature>
<dbReference type="AlphaFoldDB" id="A0AAE1B6D9"/>
<dbReference type="InterPro" id="IPR014756">
    <property type="entry name" value="Ig_E-set"/>
</dbReference>
<dbReference type="Gene3D" id="2.60.40.640">
    <property type="match status" value="2"/>
</dbReference>
<dbReference type="PANTHER" id="PTHR11188:SF176">
    <property type="entry name" value="ARRESTIN DOMAIN-CONTAINING PROTEIN 1"/>
    <property type="match status" value="1"/>
</dbReference>
<evidence type="ECO:0000256" key="1">
    <source>
        <dbReference type="ARBA" id="ARBA00005298"/>
    </source>
</evidence>
<evidence type="ECO:0000259" key="3">
    <source>
        <dbReference type="SMART" id="SM01017"/>
    </source>
</evidence>
<feature type="region of interest" description="Disordered" evidence="2">
    <location>
        <begin position="350"/>
        <end position="434"/>
    </location>
</feature>
<sequence>MGKLSTFKIVFSKNKDKYRPGDVVEGHVAIEIKDGMKVKGIYLECVGEASVGWSESQPTTSEKNRRNHIRYYKANETYFKYERELMKRSTERRGSISVNEGSYMYPFSFRLPPHIPSSFEGPLGHIRYWVTGTVEKNWGSDHVSRVDLTVTNPLDLNLERDAPVSQTDSAEAILCCLCCRTGPITCVFSLDHAGYVPGEFIKILGEIVNTSTRKIGSTSARLLMHCEYTAESKTKSHTECISEVKRGSIKPGGRDRWEGDSLLVPDTPTSYLRGCSIINVSYWVELVVHPSGPAFNLKVPLKVIIGTIPLRKPGEPAPGPSGLCPLKPHLAGLSTLPRKSLPATAFCKEHLPNVPENPEEATKTSPTPENHNDVSDSGPGTMQDSILTSSSSNNIKTEVGTFSGVHPKQPPHYHHADQIMGRYGRSKRRVSSHQ</sequence>
<evidence type="ECO:0000313" key="4">
    <source>
        <dbReference type="EMBL" id="KAK3799497.1"/>
    </source>
</evidence>
<dbReference type="GO" id="GO:0015031">
    <property type="term" value="P:protein transport"/>
    <property type="evidence" value="ECO:0007669"/>
    <property type="project" value="TreeGrafter"/>
</dbReference>
<proteinExistence type="inferred from homology"/>
<dbReference type="Proteomes" id="UP001283361">
    <property type="component" value="Unassembled WGS sequence"/>
</dbReference>
<evidence type="ECO:0000256" key="2">
    <source>
        <dbReference type="SAM" id="MobiDB-lite"/>
    </source>
</evidence>
<dbReference type="Pfam" id="PF02752">
    <property type="entry name" value="Arrestin_C"/>
    <property type="match status" value="1"/>
</dbReference>
<dbReference type="InterPro" id="IPR014752">
    <property type="entry name" value="Arrestin-like_C"/>
</dbReference>
<feature type="compositionally biased region" description="Polar residues" evidence="2">
    <location>
        <begin position="378"/>
        <end position="396"/>
    </location>
</feature>
<dbReference type="Pfam" id="PF00339">
    <property type="entry name" value="Arrestin_N"/>
    <property type="match status" value="1"/>
</dbReference>
<evidence type="ECO:0000313" key="5">
    <source>
        <dbReference type="Proteomes" id="UP001283361"/>
    </source>
</evidence>
<gene>
    <name evidence="4" type="ORF">RRG08_052682</name>
</gene>
<name>A0AAE1B6D9_9GAST</name>
<accession>A0AAE1B6D9</accession>
<protein>
    <recommendedName>
        <fullName evidence="3">Arrestin C-terminal-like domain-containing protein</fullName>
    </recommendedName>
</protein>
<organism evidence="4 5">
    <name type="scientific">Elysia crispata</name>
    <name type="common">lettuce slug</name>
    <dbReference type="NCBI Taxonomy" id="231223"/>
    <lineage>
        <taxon>Eukaryota</taxon>
        <taxon>Metazoa</taxon>
        <taxon>Spiralia</taxon>
        <taxon>Lophotrochozoa</taxon>
        <taxon>Mollusca</taxon>
        <taxon>Gastropoda</taxon>
        <taxon>Heterobranchia</taxon>
        <taxon>Euthyneura</taxon>
        <taxon>Panpulmonata</taxon>
        <taxon>Sacoglossa</taxon>
        <taxon>Placobranchoidea</taxon>
        <taxon>Plakobranchidae</taxon>
        <taxon>Elysia</taxon>
    </lineage>
</organism>
<reference evidence="4" key="1">
    <citation type="journal article" date="2023" name="G3 (Bethesda)">
        <title>A reference genome for the long-term kleptoplast-retaining sea slug Elysia crispata morphotype clarki.</title>
        <authorList>
            <person name="Eastman K.E."/>
            <person name="Pendleton A.L."/>
            <person name="Shaikh M.A."/>
            <person name="Suttiyut T."/>
            <person name="Ogas R."/>
            <person name="Tomko P."/>
            <person name="Gavelis G."/>
            <person name="Widhalm J.R."/>
            <person name="Wisecaver J.H."/>
        </authorList>
    </citation>
    <scope>NUCLEOTIDE SEQUENCE</scope>
    <source>
        <strain evidence="4">ECLA1</strain>
    </source>
</reference>
<comment type="caution">
    <text evidence="4">The sequence shown here is derived from an EMBL/GenBank/DDBJ whole genome shotgun (WGS) entry which is preliminary data.</text>
</comment>
<dbReference type="InterPro" id="IPR011022">
    <property type="entry name" value="Arrestin_C-like"/>
</dbReference>
<dbReference type="InterPro" id="IPR050357">
    <property type="entry name" value="Arrestin_domain-protein"/>
</dbReference>
<dbReference type="PANTHER" id="PTHR11188">
    <property type="entry name" value="ARRESTIN DOMAIN CONTAINING PROTEIN"/>
    <property type="match status" value="1"/>
</dbReference>
<comment type="similarity">
    <text evidence="1">Belongs to the arrestin family.</text>
</comment>
<dbReference type="SMART" id="SM01017">
    <property type="entry name" value="Arrestin_C"/>
    <property type="match status" value="1"/>
</dbReference>
<feature type="compositionally biased region" description="Basic residues" evidence="2">
    <location>
        <begin position="424"/>
        <end position="434"/>
    </location>
</feature>
<dbReference type="EMBL" id="JAWDGP010000556">
    <property type="protein sequence ID" value="KAK3799497.1"/>
    <property type="molecule type" value="Genomic_DNA"/>
</dbReference>
<dbReference type="SUPFAM" id="SSF81296">
    <property type="entry name" value="E set domains"/>
    <property type="match status" value="2"/>
</dbReference>
<dbReference type="GO" id="GO:0005737">
    <property type="term" value="C:cytoplasm"/>
    <property type="evidence" value="ECO:0007669"/>
    <property type="project" value="TreeGrafter"/>
</dbReference>